<reference evidence="1 2" key="1">
    <citation type="submission" date="2021-03" db="EMBL/GenBank/DDBJ databases">
        <title>Sequencing the genomes of 1000 actinobacteria strains.</title>
        <authorList>
            <person name="Klenk H.-P."/>
        </authorList>
    </citation>
    <scope>NUCLEOTIDE SEQUENCE [LARGE SCALE GENOMIC DNA]</scope>
    <source>
        <strain evidence="1 2">DSM 18824</strain>
    </source>
</reference>
<dbReference type="Proteomes" id="UP000755585">
    <property type="component" value="Unassembled WGS sequence"/>
</dbReference>
<evidence type="ECO:0000313" key="2">
    <source>
        <dbReference type="Proteomes" id="UP000755585"/>
    </source>
</evidence>
<dbReference type="Gene3D" id="1.20.120.330">
    <property type="entry name" value="Nucleotidyltransferases domain 2"/>
    <property type="match status" value="1"/>
</dbReference>
<evidence type="ECO:0000313" key="1">
    <source>
        <dbReference type="EMBL" id="MBP2349890.1"/>
    </source>
</evidence>
<sequence length="125" mass="13144">MTALDEARAHLAKAREFLEAAEMTNDLALFNAAASNAVTSGINSKDAICLALIGRTRKADNHAEAVAELKSAGPAGRDSSMTLSRLLRLKSKSQYQAASVSAADASKSIDWAARLLTAAEDVTPR</sequence>
<protein>
    <recommendedName>
        <fullName evidence="3">HEPN domain-containing protein</fullName>
    </recommendedName>
</protein>
<gene>
    <name evidence="1" type="ORF">JOF29_000973</name>
</gene>
<dbReference type="RefSeq" id="WP_209693022.1">
    <property type="nucleotide sequence ID" value="NZ_BAAAVU010000016.1"/>
</dbReference>
<organism evidence="1 2">
    <name type="scientific">Kribbella aluminosa</name>
    <dbReference type="NCBI Taxonomy" id="416017"/>
    <lineage>
        <taxon>Bacteria</taxon>
        <taxon>Bacillati</taxon>
        <taxon>Actinomycetota</taxon>
        <taxon>Actinomycetes</taxon>
        <taxon>Propionibacteriales</taxon>
        <taxon>Kribbellaceae</taxon>
        <taxon>Kribbella</taxon>
    </lineage>
</organism>
<keyword evidence="2" id="KW-1185">Reference proteome</keyword>
<evidence type="ECO:0008006" key="3">
    <source>
        <dbReference type="Google" id="ProtNLM"/>
    </source>
</evidence>
<accession>A0ABS4UE66</accession>
<comment type="caution">
    <text evidence="1">The sequence shown here is derived from an EMBL/GenBank/DDBJ whole genome shotgun (WGS) entry which is preliminary data.</text>
</comment>
<name>A0ABS4UE66_9ACTN</name>
<proteinExistence type="predicted"/>
<dbReference type="EMBL" id="JAGINT010000001">
    <property type="protein sequence ID" value="MBP2349890.1"/>
    <property type="molecule type" value="Genomic_DNA"/>
</dbReference>